<sequence length="659" mass="74493">MTTLERPPLGSSTAANIFSREHKYPHPIKPSSKHHAGHKLKPALDDASEPSRKTAKADGMAEARERDVRSTRNETEELKRDLERAKAKLARRDETIRTLSESRSKHEADDGVEQKLGELVKRHSATKAKYEAQVNELRSETSQLQEQLANVESAHTKDTSTISDLRRANLLAETENNNLKRELESLRHSRTHDAAAAGSSRHVIRDLENEKIKYTAEKHKLEREVKRLSSLVEENETEAKISREELETTIEGNKRLQETMEKVTITYAVLYRNTVSKQKYTDLQERHLVANDAAREWKTRAEVLESKVLCKKEEIKNLKEKIRSIDRTSRMMERNIEDVREDRRRLVDEISTFMASRPSMDAVKPLEQAFDHKAVLKHTIVHADLISKFYRQQLSALQTEHSDLLTAHTKIVDNLASVQSTLTASQRSHAELQSRFAAFEDAHAPCGGAIADLRQALGKSILNEEDRARDIAELKKELKAVEGKAQREREALKRANDLVTRGKMAEDALDEEIQQLREAYLSAAKYEALYNDLYEQQAIVLSREAAAIDEAERLGMQNAELMGHGNEGQKISYVEGVRREMAAVKQELAATRHMLNTANSKIQTLESEIDSYKSIGSTYGLDPNLGGSTRTRVVRRQPEGGRLIQSTRGGRSVSGPVGR</sequence>
<evidence type="ECO:0000256" key="1">
    <source>
        <dbReference type="ARBA" id="ARBA00004186"/>
    </source>
</evidence>
<dbReference type="GeneID" id="43589580"/>
<protein>
    <submittedName>
        <fullName evidence="6">Uncharacterized protein</fullName>
    </submittedName>
</protein>
<feature type="coiled-coil region" evidence="4">
    <location>
        <begin position="120"/>
        <end position="238"/>
    </location>
</feature>
<evidence type="ECO:0000256" key="3">
    <source>
        <dbReference type="ARBA" id="ARBA00023212"/>
    </source>
</evidence>
<name>A0A5M6BXA0_9TREE</name>
<feature type="coiled-coil region" evidence="4">
    <location>
        <begin position="301"/>
        <end position="349"/>
    </location>
</feature>
<keyword evidence="3" id="KW-0206">Cytoskeleton</keyword>
<keyword evidence="2" id="KW-0963">Cytoplasm</keyword>
<reference evidence="6" key="1">
    <citation type="submission" date="2017-08" db="EMBL/GenBank/DDBJ databases">
        <authorList>
            <person name="Cuomo C."/>
            <person name="Billmyre B."/>
            <person name="Heitman J."/>
        </authorList>
    </citation>
    <scope>NUCLEOTIDE SEQUENCE</scope>
    <source>
        <strain evidence="6">CBS 12478</strain>
    </source>
</reference>
<comment type="subcellular location">
    <subcellularLocation>
        <location evidence="1">Cytoplasm</location>
        <location evidence="1">Cytoskeleton</location>
        <location evidence="1">Spindle</location>
    </subcellularLocation>
</comment>
<evidence type="ECO:0000256" key="4">
    <source>
        <dbReference type="SAM" id="Coils"/>
    </source>
</evidence>
<feature type="compositionally biased region" description="Low complexity" evidence="5">
    <location>
        <begin position="648"/>
        <end position="659"/>
    </location>
</feature>
<dbReference type="SUPFAM" id="SSF57997">
    <property type="entry name" value="Tropomyosin"/>
    <property type="match status" value="1"/>
</dbReference>
<gene>
    <name evidence="6" type="ORF">CI109_104322</name>
</gene>
<accession>A0A5M6BXA0</accession>
<dbReference type="Pfam" id="PF15908">
    <property type="entry name" value="HMMR_C"/>
    <property type="match status" value="1"/>
</dbReference>
<evidence type="ECO:0000313" key="6">
    <source>
        <dbReference type="EMBL" id="WWD19855.1"/>
    </source>
</evidence>
<feature type="compositionally biased region" description="Basic and acidic residues" evidence="5">
    <location>
        <begin position="49"/>
        <end position="80"/>
    </location>
</feature>
<dbReference type="InterPro" id="IPR031794">
    <property type="entry name" value="HMMR_C"/>
</dbReference>
<dbReference type="GO" id="GO:0005819">
    <property type="term" value="C:spindle"/>
    <property type="evidence" value="ECO:0007669"/>
    <property type="project" value="UniProtKB-SubCell"/>
</dbReference>
<keyword evidence="7" id="KW-1185">Reference proteome</keyword>
<feature type="region of interest" description="Disordered" evidence="5">
    <location>
        <begin position="1"/>
        <end position="80"/>
    </location>
</feature>
<dbReference type="RefSeq" id="XP_031860392.1">
    <property type="nucleotide sequence ID" value="XM_032005431.1"/>
</dbReference>
<keyword evidence="4" id="KW-0175">Coiled coil</keyword>
<feature type="compositionally biased region" description="Basic residues" evidence="5">
    <location>
        <begin position="25"/>
        <end position="41"/>
    </location>
</feature>
<proteinExistence type="predicted"/>
<evidence type="ECO:0000313" key="7">
    <source>
        <dbReference type="Proteomes" id="UP000322225"/>
    </source>
</evidence>
<evidence type="ECO:0000256" key="2">
    <source>
        <dbReference type="ARBA" id="ARBA00022490"/>
    </source>
</evidence>
<feature type="region of interest" description="Disordered" evidence="5">
    <location>
        <begin position="620"/>
        <end position="659"/>
    </location>
</feature>
<dbReference type="Proteomes" id="UP000322225">
    <property type="component" value="Chromosome 7"/>
</dbReference>
<dbReference type="EMBL" id="CP144057">
    <property type="protein sequence ID" value="WWD19855.1"/>
    <property type="molecule type" value="Genomic_DNA"/>
</dbReference>
<dbReference type="OrthoDB" id="419631at2759"/>
<feature type="coiled-coil region" evidence="4">
    <location>
        <begin position="588"/>
        <end position="615"/>
    </location>
</feature>
<dbReference type="KEGG" id="ksn:43589580"/>
<dbReference type="AlphaFoldDB" id="A0A5M6BXA0"/>
<organism evidence="6 7">
    <name type="scientific">Kwoniella shandongensis</name>
    <dbReference type="NCBI Taxonomy" id="1734106"/>
    <lineage>
        <taxon>Eukaryota</taxon>
        <taxon>Fungi</taxon>
        <taxon>Dikarya</taxon>
        <taxon>Basidiomycota</taxon>
        <taxon>Agaricomycotina</taxon>
        <taxon>Tremellomycetes</taxon>
        <taxon>Tremellales</taxon>
        <taxon>Cryptococcaceae</taxon>
        <taxon>Kwoniella</taxon>
    </lineage>
</organism>
<evidence type="ECO:0000256" key="5">
    <source>
        <dbReference type="SAM" id="MobiDB-lite"/>
    </source>
</evidence>
<reference evidence="6" key="2">
    <citation type="submission" date="2024-01" db="EMBL/GenBank/DDBJ databases">
        <title>Comparative genomics of Cryptococcus and Kwoniella reveals pathogenesis evolution and contrasting modes of karyotype evolution via chromosome fusion or intercentromeric recombination.</title>
        <authorList>
            <person name="Coelho M.A."/>
            <person name="David-Palma M."/>
            <person name="Shea T."/>
            <person name="Bowers K."/>
            <person name="McGinley-Smith S."/>
            <person name="Mohammad A.W."/>
            <person name="Gnirke A."/>
            <person name="Yurkov A.M."/>
            <person name="Nowrousian M."/>
            <person name="Sun S."/>
            <person name="Cuomo C.A."/>
            <person name="Heitman J."/>
        </authorList>
    </citation>
    <scope>NUCLEOTIDE SEQUENCE</scope>
    <source>
        <strain evidence="6">CBS 12478</strain>
    </source>
</reference>
<feature type="coiled-coil region" evidence="4">
    <location>
        <begin position="464"/>
        <end position="498"/>
    </location>
</feature>